<protein>
    <submittedName>
        <fullName evidence="2">Pollen Ole e 1 allergen and extensin family protein</fullName>
    </submittedName>
</protein>
<evidence type="ECO:0000313" key="2">
    <source>
        <dbReference type="EMBL" id="KAF7823214.1"/>
    </source>
</evidence>
<dbReference type="Pfam" id="PF01190">
    <property type="entry name" value="Pollen_Ole_e_1"/>
    <property type="match status" value="1"/>
</dbReference>
<dbReference type="OrthoDB" id="1104395at2759"/>
<feature type="signal peptide" evidence="1">
    <location>
        <begin position="1"/>
        <end position="26"/>
    </location>
</feature>
<organism evidence="2 3">
    <name type="scientific">Senna tora</name>
    <dbReference type="NCBI Taxonomy" id="362788"/>
    <lineage>
        <taxon>Eukaryota</taxon>
        <taxon>Viridiplantae</taxon>
        <taxon>Streptophyta</taxon>
        <taxon>Embryophyta</taxon>
        <taxon>Tracheophyta</taxon>
        <taxon>Spermatophyta</taxon>
        <taxon>Magnoliopsida</taxon>
        <taxon>eudicotyledons</taxon>
        <taxon>Gunneridae</taxon>
        <taxon>Pentapetalae</taxon>
        <taxon>rosids</taxon>
        <taxon>fabids</taxon>
        <taxon>Fabales</taxon>
        <taxon>Fabaceae</taxon>
        <taxon>Caesalpinioideae</taxon>
        <taxon>Cassia clade</taxon>
        <taxon>Senna</taxon>
    </lineage>
</organism>
<dbReference type="AlphaFoldDB" id="A0A834TSP8"/>
<sequence>MASSQLITTFLLLSALALSRIDSSSCQVVKAKVSCVDCPSQNNVDLSGIKVSVKCEKVKKVEVAFTRHDGSFEAKLPLGSDPHNSGRCLARILGGPKQLYASRKDMVSQIVKDKKEGNTNTYTISTPLSFFTTKPKARNNNIGSSKTVDLPLPPEWGLAPSSYYVPFFPIIGIP</sequence>
<keyword evidence="3" id="KW-1185">Reference proteome</keyword>
<feature type="chain" id="PRO_5032507244" evidence="1">
    <location>
        <begin position="27"/>
        <end position="174"/>
    </location>
</feature>
<evidence type="ECO:0000313" key="3">
    <source>
        <dbReference type="Proteomes" id="UP000634136"/>
    </source>
</evidence>
<keyword evidence="1" id="KW-0732">Signal</keyword>
<reference evidence="2" key="1">
    <citation type="submission" date="2020-09" db="EMBL/GenBank/DDBJ databases">
        <title>Genome-Enabled Discovery of Anthraquinone Biosynthesis in Senna tora.</title>
        <authorList>
            <person name="Kang S.-H."/>
            <person name="Pandey R.P."/>
            <person name="Lee C.-M."/>
            <person name="Sim J.-S."/>
            <person name="Jeong J.-T."/>
            <person name="Choi B.-S."/>
            <person name="Jung M."/>
            <person name="Ginzburg D."/>
            <person name="Zhao K."/>
            <person name="Won S.Y."/>
            <person name="Oh T.-J."/>
            <person name="Yu Y."/>
            <person name="Kim N.-H."/>
            <person name="Lee O.R."/>
            <person name="Lee T.-H."/>
            <person name="Bashyal P."/>
            <person name="Kim T.-S."/>
            <person name="Lee W.-H."/>
            <person name="Kawkins C."/>
            <person name="Kim C.-K."/>
            <person name="Kim J.S."/>
            <person name="Ahn B.O."/>
            <person name="Rhee S.Y."/>
            <person name="Sohng J.K."/>
        </authorList>
    </citation>
    <scope>NUCLEOTIDE SEQUENCE</scope>
    <source>
        <tissue evidence="2">Leaf</tissue>
    </source>
</reference>
<comment type="caution">
    <text evidence="2">The sequence shown here is derived from an EMBL/GenBank/DDBJ whole genome shotgun (WGS) entry which is preliminary data.</text>
</comment>
<proteinExistence type="predicted"/>
<dbReference type="Proteomes" id="UP000634136">
    <property type="component" value="Unassembled WGS sequence"/>
</dbReference>
<dbReference type="EMBL" id="JAAIUW010000007">
    <property type="protein sequence ID" value="KAF7823214.1"/>
    <property type="molecule type" value="Genomic_DNA"/>
</dbReference>
<accession>A0A834TSP8</accession>
<gene>
    <name evidence="2" type="ORF">G2W53_021358</name>
</gene>
<evidence type="ECO:0000256" key="1">
    <source>
        <dbReference type="SAM" id="SignalP"/>
    </source>
</evidence>
<name>A0A834TSP8_9FABA</name>